<organism evidence="2 3">
    <name type="scientific">Leucobacter chromiireducens subsp. solipictus</name>
    <dbReference type="NCBI Taxonomy" id="398235"/>
    <lineage>
        <taxon>Bacteria</taxon>
        <taxon>Bacillati</taxon>
        <taxon>Actinomycetota</taxon>
        <taxon>Actinomycetes</taxon>
        <taxon>Micrococcales</taxon>
        <taxon>Microbacteriaceae</taxon>
        <taxon>Leucobacter</taxon>
    </lineage>
</organism>
<evidence type="ECO:0008006" key="4">
    <source>
        <dbReference type="Google" id="ProtNLM"/>
    </source>
</evidence>
<dbReference type="Proteomes" id="UP001645859">
    <property type="component" value="Unassembled WGS sequence"/>
</dbReference>
<keyword evidence="3" id="KW-1185">Reference proteome</keyword>
<evidence type="ECO:0000256" key="1">
    <source>
        <dbReference type="SAM" id="Phobius"/>
    </source>
</evidence>
<keyword evidence="1" id="KW-1133">Transmembrane helix</keyword>
<dbReference type="RefSeq" id="WP_202343291.1">
    <property type="nucleotide sequence ID" value="NZ_BAAAPI010000016.1"/>
</dbReference>
<sequence>MSEVSAVAGSLRGGEPTALPWHRVLQDLPPADRDEVRAAVAEGWAVRIPELRAPAQEWALLVSAHSGARLLRHWGYLATLLGAPLLAAVSPWSWGWAVLIACALALIPVWTQRRGVRAQRAAEANR</sequence>
<evidence type="ECO:0000313" key="3">
    <source>
        <dbReference type="Proteomes" id="UP001645859"/>
    </source>
</evidence>
<protein>
    <recommendedName>
        <fullName evidence="4">DUF3040 domain-containing protein</fullName>
    </recommendedName>
</protein>
<accession>A0ABS1SC26</accession>
<name>A0ABS1SC26_9MICO</name>
<keyword evidence="1" id="KW-0812">Transmembrane</keyword>
<keyword evidence="1" id="KW-0472">Membrane</keyword>
<dbReference type="EMBL" id="QYAC01000001">
    <property type="protein sequence ID" value="MBL3678050.1"/>
    <property type="molecule type" value="Genomic_DNA"/>
</dbReference>
<comment type="caution">
    <text evidence="2">The sequence shown here is derived from an EMBL/GenBank/DDBJ whole genome shotgun (WGS) entry which is preliminary data.</text>
</comment>
<feature type="transmembrane region" description="Helical" evidence="1">
    <location>
        <begin position="94"/>
        <end position="111"/>
    </location>
</feature>
<reference evidence="2 3" key="1">
    <citation type="submission" date="2018-09" db="EMBL/GenBank/DDBJ databases">
        <title>Comparative genomics of Leucobacter spp.</title>
        <authorList>
            <person name="Reis A.C."/>
            <person name="Kolvenbach B.A."/>
            <person name="Corvini P.F.X."/>
            <person name="Nunes O.C."/>
        </authorList>
    </citation>
    <scope>NUCLEOTIDE SEQUENCE [LARGE SCALE GENOMIC DNA]</scope>
    <source>
        <strain evidence="2 3">TAN 31504</strain>
    </source>
</reference>
<proteinExistence type="predicted"/>
<evidence type="ECO:0000313" key="2">
    <source>
        <dbReference type="EMBL" id="MBL3678050.1"/>
    </source>
</evidence>
<gene>
    <name evidence="2" type="ORF">D3230_01860</name>
</gene>